<reference evidence="3" key="1">
    <citation type="journal article" date="2020" name="Stud. Mycol.">
        <title>101 Dothideomycetes genomes: a test case for predicting lifestyles and emergence of pathogens.</title>
        <authorList>
            <person name="Haridas S."/>
            <person name="Albert R."/>
            <person name="Binder M."/>
            <person name="Bloem J."/>
            <person name="Labutti K."/>
            <person name="Salamov A."/>
            <person name="Andreopoulos B."/>
            <person name="Baker S."/>
            <person name="Barry K."/>
            <person name="Bills G."/>
            <person name="Bluhm B."/>
            <person name="Cannon C."/>
            <person name="Castanera R."/>
            <person name="Culley D."/>
            <person name="Daum C."/>
            <person name="Ezra D."/>
            <person name="Gonzalez J."/>
            <person name="Henrissat B."/>
            <person name="Kuo A."/>
            <person name="Liang C."/>
            <person name="Lipzen A."/>
            <person name="Lutzoni F."/>
            <person name="Magnuson J."/>
            <person name="Mondo S."/>
            <person name="Nolan M."/>
            <person name="Ohm R."/>
            <person name="Pangilinan J."/>
            <person name="Park H.-J."/>
            <person name="Ramirez L."/>
            <person name="Alfaro M."/>
            <person name="Sun H."/>
            <person name="Tritt A."/>
            <person name="Yoshinaga Y."/>
            <person name="Zwiers L.-H."/>
            <person name="Turgeon B."/>
            <person name="Goodwin S."/>
            <person name="Spatafora J."/>
            <person name="Crous P."/>
            <person name="Grigoriev I."/>
        </authorList>
    </citation>
    <scope>NUCLEOTIDE SEQUENCE</scope>
    <source>
        <strain evidence="3">CBS 279.74</strain>
    </source>
</reference>
<dbReference type="Proteomes" id="UP000799428">
    <property type="component" value="Unassembled WGS sequence"/>
</dbReference>
<name>A0A6G1K849_9PLEO</name>
<dbReference type="GO" id="GO:0016787">
    <property type="term" value="F:hydrolase activity"/>
    <property type="evidence" value="ECO:0007669"/>
    <property type="project" value="InterPro"/>
</dbReference>
<feature type="domain" description="Calcineurin-like phosphoesterase" evidence="2">
    <location>
        <begin position="15"/>
        <end position="211"/>
    </location>
</feature>
<sequence>MAHQHAPAPRLRKTRIVCISDTHNQTPKLPKGDVLIHAGDLTNQGSYSELKKTVDWLNKTSFEAIIAIAGNHDITLDEDFYAKHGASWRWPQPQDPTRCRKLLEDSPRITYLENQAATVHLRSEKGPHTCFTVFGSPCTPKLRNWAFQYEAEEASKLWEAIPLDTDIVVTHTPPKNHCDCAEKDEQSGCPALLQALHRVRPMLSVFGHIHGARGVERVRWNVEAPETGHLEEGTELWKDAGAASNKQSLVDLTAKGGRPLDNLGALARPMKMPRFYVRELGGQPDDGDDAQPGILKSTSHAEDVANSEAEVMAVIISGGAYGQGGGNSDIGLASGPDVESAERRQHRRETVMINAALMSPHWERPRRSNKPIVVDVDLPVWSLIDECTH</sequence>
<dbReference type="EMBL" id="MU005771">
    <property type="protein sequence ID" value="KAF2708950.1"/>
    <property type="molecule type" value="Genomic_DNA"/>
</dbReference>
<feature type="region of interest" description="Disordered" evidence="1">
    <location>
        <begin position="282"/>
        <end position="303"/>
    </location>
</feature>
<protein>
    <submittedName>
        <fullName evidence="3">Metallo-dependent phosphatase</fullName>
    </submittedName>
</protein>
<dbReference type="InterPro" id="IPR029052">
    <property type="entry name" value="Metallo-depent_PP-like"/>
</dbReference>
<evidence type="ECO:0000313" key="4">
    <source>
        <dbReference type="Proteomes" id="UP000799428"/>
    </source>
</evidence>
<gene>
    <name evidence="3" type="ORF">K504DRAFT_502954</name>
</gene>
<dbReference type="AlphaFoldDB" id="A0A6G1K849"/>
<evidence type="ECO:0000259" key="2">
    <source>
        <dbReference type="Pfam" id="PF00149"/>
    </source>
</evidence>
<dbReference type="Pfam" id="PF00149">
    <property type="entry name" value="Metallophos"/>
    <property type="match status" value="1"/>
</dbReference>
<dbReference type="InterPro" id="IPR051693">
    <property type="entry name" value="UPF0046_metallophosphoest"/>
</dbReference>
<dbReference type="Gene3D" id="3.60.21.10">
    <property type="match status" value="1"/>
</dbReference>
<dbReference type="PANTHER" id="PTHR12905:SF16">
    <property type="entry name" value="SER_THR PROTEIN PHOSPHATASE FAMILY PROTEIN (AFU_ORTHOLOGUE AFUA_1G06000)"/>
    <property type="match status" value="1"/>
</dbReference>
<proteinExistence type="predicted"/>
<dbReference type="PANTHER" id="PTHR12905">
    <property type="entry name" value="METALLOPHOSPHOESTERASE"/>
    <property type="match status" value="1"/>
</dbReference>
<evidence type="ECO:0000256" key="1">
    <source>
        <dbReference type="SAM" id="MobiDB-lite"/>
    </source>
</evidence>
<dbReference type="InterPro" id="IPR004843">
    <property type="entry name" value="Calcineurin-like_PHP"/>
</dbReference>
<dbReference type="SUPFAM" id="SSF56300">
    <property type="entry name" value="Metallo-dependent phosphatases"/>
    <property type="match status" value="1"/>
</dbReference>
<keyword evidence="4" id="KW-1185">Reference proteome</keyword>
<evidence type="ECO:0000313" key="3">
    <source>
        <dbReference type="EMBL" id="KAF2708950.1"/>
    </source>
</evidence>
<dbReference type="OrthoDB" id="630188at2759"/>
<accession>A0A6G1K849</accession>
<dbReference type="CDD" id="cd07379">
    <property type="entry name" value="MPP_239FB"/>
    <property type="match status" value="1"/>
</dbReference>
<organism evidence="3 4">
    <name type="scientific">Pleomassaria siparia CBS 279.74</name>
    <dbReference type="NCBI Taxonomy" id="1314801"/>
    <lineage>
        <taxon>Eukaryota</taxon>
        <taxon>Fungi</taxon>
        <taxon>Dikarya</taxon>
        <taxon>Ascomycota</taxon>
        <taxon>Pezizomycotina</taxon>
        <taxon>Dothideomycetes</taxon>
        <taxon>Pleosporomycetidae</taxon>
        <taxon>Pleosporales</taxon>
        <taxon>Pleomassariaceae</taxon>
        <taxon>Pleomassaria</taxon>
    </lineage>
</organism>